<proteinExistence type="predicted"/>
<accession>A0A814GX05</accession>
<organism evidence="1 2">
    <name type="scientific">Adineta ricciae</name>
    <name type="common">Rotifer</name>
    <dbReference type="NCBI Taxonomy" id="249248"/>
    <lineage>
        <taxon>Eukaryota</taxon>
        <taxon>Metazoa</taxon>
        <taxon>Spiralia</taxon>
        <taxon>Gnathifera</taxon>
        <taxon>Rotifera</taxon>
        <taxon>Eurotatoria</taxon>
        <taxon>Bdelloidea</taxon>
        <taxon>Adinetida</taxon>
        <taxon>Adinetidae</taxon>
        <taxon>Adineta</taxon>
    </lineage>
</organism>
<evidence type="ECO:0000313" key="2">
    <source>
        <dbReference type="Proteomes" id="UP000663828"/>
    </source>
</evidence>
<name>A0A814GX05_ADIRI</name>
<dbReference type="AlphaFoldDB" id="A0A814GX05"/>
<sequence>MNTISQLFRQFFPNKTLVHRMSDLTVQLSKTNNDETHISLAIEKSNGTRQFCYFNLDELILLSQKSPLNERAFYEIIFPTDMTKAYIDFEYYTESNLDIQDHHIGIVCCLKIFYSILNFSDYASSQSVSLLDTILNQFLVLEA</sequence>
<comment type="caution">
    <text evidence="1">The sequence shown here is derived from an EMBL/GenBank/DDBJ whole genome shotgun (WGS) entry which is preliminary data.</text>
</comment>
<dbReference type="EMBL" id="CAJNOR010000764">
    <property type="protein sequence ID" value="CAF1001704.1"/>
    <property type="molecule type" value="Genomic_DNA"/>
</dbReference>
<reference evidence="1" key="1">
    <citation type="submission" date="2021-02" db="EMBL/GenBank/DDBJ databases">
        <authorList>
            <person name="Nowell W R."/>
        </authorList>
    </citation>
    <scope>NUCLEOTIDE SEQUENCE</scope>
</reference>
<evidence type="ECO:0000313" key="1">
    <source>
        <dbReference type="EMBL" id="CAF1001704.1"/>
    </source>
</evidence>
<keyword evidence="2" id="KW-1185">Reference proteome</keyword>
<protein>
    <submittedName>
        <fullName evidence="1">Uncharacterized protein</fullName>
    </submittedName>
</protein>
<dbReference type="Proteomes" id="UP000663828">
    <property type="component" value="Unassembled WGS sequence"/>
</dbReference>
<gene>
    <name evidence="1" type="ORF">XAT740_LOCUS13241</name>
</gene>